<keyword evidence="1" id="KW-0472">Membrane</keyword>
<evidence type="ECO:0000256" key="1">
    <source>
        <dbReference type="SAM" id="Phobius"/>
    </source>
</evidence>
<feature type="transmembrane region" description="Helical" evidence="1">
    <location>
        <begin position="55"/>
        <end position="72"/>
    </location>
</feature>
<accession>A0A433X704</accession>
<feature type="transmembrane region" description="Helical" evidence="1">
    <location>
        <begin position="123"/>
        <end position="144"/>
    </location>
</feature>
<dbReference type="RefSeq" id="WP_127199766.1">
    <property type="nucleotide sequence ID" value="NZ_RZNX01000005.1"/>
</dbReference>
<dbReference type="OrthoDB" id="6656329at2"/>
<evidence type="ECO:0000313" key="2">
    <source>
        <dbReference type="EMBL" id="RUT29822.1"/>
    </source>
</evidence>
<proteinExistence type="predicted"/>
<keyword evidence="1" id="KW-0812">Transmembrane</keyword>
<reference evidence="2 3" key="1">
    <citation type="submission" date="2018-12" db="EMBL/GenBank/DDBJ databases">
        <authorList>
            <person name="Sun L."/>
            <person name="Chen Z."/>
        </authorList>
    </citation>
    <scope>NUCLEOTIDE SEQUENCE [LARGE SCALE GENOMIC DNA]</scope>
    <source>
        <strain evidence="2 3">3-5-3</strain>
    </source>
</reference>
<feature type="transmembrane region" description="Helical" evidence="1">
    <location>
        <begin position="92"/>
        <end position="111"/>
    </location>
</feature>
<feature type="transmembrane region" description="Helical" evidence="1">
    <location>
        <begin position="13"/>
        <end position="34"/>
    </location>
</feature>
<feature type="transmembrane region" description="Helical" evidence="1">
    <location>
        <begin position="156"/>
        <end position="175"/>
    </location>
</feature>
<keyword evidence="3" id="KW-1185">Reference proteome</keyword>
<gene>
    <name evidence="2" type="ORF">EJP77_13450</name>
</gene>
<name>A0A433X704_9BACL</name>
<comment type="caution">
    <text evidence="2">The sequence shown here is derived from an EMBL/GenBank/DDBJ whole genome shotgun (WGS) entry which is preliminary data.</text>
</comment>
<sequence length="187" mass="20942">MSDWLMSLPIWEAIRVSGIVSYLLLFSGMMLGILHGMPSFAGKTKAVLYKWHTRSTWAGFLIGITHGMIIYVDQYSPFTWKEIWIPFTTPTHPVAYGVGTLAVYGMLILLLTSDLRNKIKKPLWYAVHLLSYPIFFMALFHGIFTGSDTGTAAAKLMYALTGIGLIGMTVYRMTLKGNRTGHVKLSK</sequence>
<dbReference type="EMBL" id="RZNX01000005">
    <property type="protein sequence ID" value="RUT29822.1"/>
    <property type="molecule type" value="Genomic_DNA"/>
</dbReference>
<dbReference type="Proteomes" id="UP000272464">
    <property type="component" value="Unassembled WGS sequence"/>
</dbReference>
<keyword evidence="1" id="KW-1133">Transmembrane helix</keyword>
<dbReference type="AlphaFoldDB" id="A0A433X704"/>
<evidence type="ECO:0000313" key="3">
    <source>
        <dbReference type="Proteomes" id="UP000272464"/>
    </source>
</evidence>
<organism evidence="2 3">
    <name type="scientific">Paenibacillus zeisoli</name>
    <dbReference type="NCBI Taxonomy" id="2496267"/>
    <lineage>
        <taxon>Bacteria</taxon>
        <taxon>Bacillati</taxon>
        <taxon>Bacillota</taxon>
        <taxon>Bacilli</taxon>
        <taxon>Bacillales</taxon>
        <taxon>Paenibacillaceae</taxon>
        <taxon>Paenibacillus</taxon>
    </lineage>
</organism>
<protein>
    <submittedName>
        <fullName evidence="2">Ferric reductase</fullName>
    </submittedName>
</protein>